<dbReference type="CDD" id="cd06206">
    <property type="entry name" value="bifunctional_CYPOR"/>
    <property type="match status" value="1"/>
</dbReference>
<evidence type="ECO:0000256" key="6">
    <source>
        <dbReference type="ARBA" id="ARBA00022723"/>
    </source>
</evidence>
<dbReference type="PROSITE" id="PS51384">
    <property type="entry name" value="FAD_FR"/>
    <property type="match status" value="1"/>
</dbReference>
<dbReference type="Pfam" id="PF00175">
    <property type="entry name" value="NAD_binding_1"/>
    <property type="match status" value="1"/>
</dbReference>
<dbReference type="PRINTS" id="PR00371">
    <property type="entry name" value="FPNCR"/>
</dbReference>
<dbReference type="Gene3D" id="1.10.630.10">
    <property type="entry name" value="Cytochrome P450"/>
    <property type="match status" value="1"/>
</dbReference>
<evidence type="ECO:0000256" key="9">
    <source>
        <dbReference type="ARBA" id="ARBA00022982"/>
    </source>
</evidence>
<dbReference type="GO" id="GO:0004783">
    <property type="term" value="F:sulfite reductase (NADPH) activity"/>
    <property type="evidence" value="ECO:0007669"/>
    <property type="project" value="UniProtKB-EC"/>
</dbReference>
<feature type="domain" description="FAD-binding FR-type" evidence="19">
    <location>
        <begin position="673"/>
        <end position="908"/>
    </location>
</feature>
<evidence type="ECO:0000256" key="3">
    <source>
        <dbReference type="ARBA" id="ARBA00022617"/>
    </source>
</evidence>
<dbReference type="EMBL" id="CP039865">
    <property type="protein sequence ID" value="QCK84364.1"/>
    <property type="molecule type" value="Genomic_DNA"/>
</dbReference>
<dbReference type="InterPro" id="IPR023206">
    <property type="entry name" value="Bifunctional_P450_P450_red"/>
</dbReference>
<dbReference type="SUPFAM" id="SSF52218">
    <property type="entry name" value="Flavoproteins"/>
    <property type="match status" value="1"/>
</dbReference>
<keyword evidence="12 16" id="KW-0503">Monooxygenase</keyword>
<dbReference type="KEGG" id="paqt:E8L99_00395"/>
<keyword evidence="13" id="KW-0028">Amino-acid biosynthesis</keyword>
<dbReference type="PROSITE" id="PS00201">
    <property type="entry name" value="FLAVODOXIN"/>
    <property type="match status" value="1"/>
</dbReference>
<dbReference type="Pfam" id="PF00667">
    <property type="entry name" value="FAD_binding_1"/>
    <property type="match status" value="1"/>
</dbReference>
<dbReference type="InterPro" id="IPR001128">
    <property type="entry name" value="Cyt_P450"/>
</dbReference>
<keyword evidence="9 16" id="KW-0249">Electron transport</keyword>
<dbReference type="OrthoDB" id="9816402at2"/>
<evidence type="ECO:0000313" key="21">
    <source>
        <dbReference type="Proteomes" id="UP000298588"/>
    </source>
</evidence>
<evidence type="ECO:0000256" key="16">
    <source>
        <dbReference type="PIRNR" id="PIRNR000209"/>
    </source>
</evidence>
<keyword evidence="4 16" id="KW-0285">Flavoprotein</keyword>
<evidence type="ECO:0000256" key="4">
    <source>
        <dbReference type="ARBA" id="ARBA00022630"/>
    </source>
</evidence>
<dbReference type="InterPro" id="IPR001226">
    <property type="entry name" value="Flavodoxin_CS"/>
</dbReference>
<dbReference type="PANTHER" id="PTHR19384">
    <property type="entry name" value="NITRIC OXIDE SYNTHASE-RELATED"/>
    <property type="match status" value="1"/>
</dbReference>
<keyword evidence="7 16" id="KW-0274">FAD</keyword>
<dbReference type="SUPFAM" id="SSF48264">
    <property type="entry name" value="Cytochrome P450"/>
    <property type="match status" value="1"/>
</dbReference>
<keyword evidence="3 16" id="KW-0349">Heme</keyword>
<keyword evidence="2 16" id="KW-0813">Transport</keyword>
<dbReference type="FunFam" id="1.10.630.10:FF:000040">
    <property type="entry name" value="Bifunctional cytochrome P450/NADPH--P450 reductase"/>
    <property type="match status" value="1"/>
</dbReference>
<evidence type="ECO:0000256" key="13">
    <source>
        <dbReference type="ARBA" id="ARBA00023192"/>
    </source>
</evidence>
<dbReference type="Pfam" id="PF00258">
    <property type="entry name" value="Flavodoxin_1"/>
    <property type="match status" value="1"/>
</dbReference>
<dbReference type="PANTHER" id="PTHR19384:SF17">
    <property type="entry name" value="NADPH--CYTOCHROME P450 REDUCTASE"/>
    <property type="match status" value="1"/>
</dbReference>
<sequence>MASGNPLAPIPHPPKKPVIGNMLTVDSDMPLQSLMQLTREQGPIFWLDMMGTPLVVASGAALVDELCDEKRFDKAVRGSLRRIRAIGGDGLFTGDTQEANWSKAHNILLPTFSQRAMVNYLPMMLDVASQLCLKWERMNADDEIDVVHDMTALALDTIGLCGFDYRFNSFYRRDYHPFIDALTRTLETCMMQRGLPFESVLLRSRLAQMKDDVDFMNKLVDDIIRERRRGGHGTEQNDLLNYMLAGVDKQTGESLSDENIRYQINTFLIAGHETTSGLLSFTLYFLLNHPDVLAKATEEVDRVLGNDINLQPTYAQVNQLTYVSQVLKEALRLWPTAPAFGLYPYKDEVIGGQYPLKSKTFVTALTLMLHRDPSVWGSDPEAFNPDHFSREAEAERPVNAYKPFGNGQRACIGRQFAMQEAVLVLGMILQRFQLFDHTKYQLKIKETLSIKPDGFKIKARPRPGRTRGTMIAAAGAPGAASAVAASTTPKHGTKLAVLYGSNLGATEEIARAIAEAGERNGFDVTLADLDDFAGRLPRDGAVVIACASYNGSAPDNAARFVQWLNEAGGSDLLAGVNYAVFGCGNRDWASTYQVVPRQIDERLAALGARRIIERAEGDAREDMDSQFQDWLGKLYPAVVTALNLDIDLSGADRAEPLYAVETIEPAATNAAAAGTHTLAITANRELQTSPERSTRHIEVSLPAGVTYRPGDHLSVVPSNGEALVGRVIRHFGFRADAHIRLSAQGGRRAALPVDQPIALADLLAHHVELQAVATRKQVQTLAEHTRCPMTRPKLQALASEAEPGGYRSEIWLKRRSVLDLLEAHPACELPFAVFIEMMPLMAPRYYSISSSPLASPDKASITVGVVRGPARSGQGEFAGTCSTYLAGQTVGGTIQAAIRETKAGFHLPESPATPIIMIGPGTGLAPFRGFCLERQALKAQGETLGPAMLFFGCRHPDQDFIYRSELEGFARDGIADLKVAFSRDGATRTYVQDLVRAERARVWAMIEAGAVIFVCGDGSRMEPDVKRALVDLYCDEKEVSLEEGEAWIERMGRDNRYVLDVWASS</sequence>
<feature type="binding site" description="axial binding residue" evidence="17">
    <location>
        <position position="411"/>
    </location>
    <ligand>
        <name>heme</name>
        <dbReference type="ChEBI" id="CHEBI:30413"/>
    </ligand>
    <ligandPart>
        <name>Fe</name>
        <dbReference type="ChEBI" id="CHEBI:18248"/>
    </ligandPart>
</feature>
<protein>
    <recommendedName>
        <fullName evidence="16">Bifunctional cytochrome P450/NADPH--P450 reductase</fullName>
    </recommendedName>
    <domain>
        <recommendedName>
            <fullName evidence="16">Cytochrome P450</fullName>
            <ecNumber evidence="16">1.14.14.1</ecNumber>
        </recommendedName>
    </domain>
    <domain>
        <recommendedName>
            <fullName evidence="16">NADPH--cytochrome P450 reductase</fullName>
            <ecNumber evidence="16">1.6.2.4</ecNumber>
        </recommendedName>
    </domain>
</protein>
<keyword evidence="10 16" id="KW-0560">Oxidoreductase</keyword>
<comment type="catalytic activity">
    <reaction evidence="15">
        <text>hydrogen sulfide + 3 NADP(+) + 3 H2O = sulfite + 3 NADPH + 4 H(+)</text>
        <dbReference type="Rhea" id="RHEA:13801"/>
        <dbReference type="ChEBI" id="CHEBI:15377"/>
        <dbReference type="ChEBI" id="CHEBI:15378"/>
        <dbReference type="ChEBI" id="CHEBI:17359"/>
        <dbReference type="ChEBI" id="CHEBI:29919"/>
        <dbReference type="ChEBI" id="CHEBI:57783"/>
        <dbReference type="ChEBI" id="CHEBI:58349"/>
        <dbReference type="EC" id="1.8.1.2"/>
    </reaction>
</comment>
<dbReference type="InterPro" id="IPR029039">
    <property type="entry name" value="Flavoprotein-like_sf"/>
</dbReference>
<dbReference type="EC" id="1.14.14.1" evidence="16"/>
<evidence type="ECO:0000256" key="1">
    <source>
        <dbReference type="ARBA" id="ARBA00010018"/>
    </source>
</evidence>
<evidence type="ECO:0000256" key="2">
    <source>
        <dbReference type="ARBA" id="ARBA00022448"/>
    </source>
</evidence>
<dbReference type="InterPro" id="IPR023173">
    <property type="entry name" value="NADPH_Cyt_P450_Rdtase_alpha"/>
</dbReference>
<evidence type="ECO:0000313" key="20">
    <source>
        <dbReference type="EMBL" id="QCK84364.1"/>
    </source>
</evidence>
<dbReference type="RefSeq" id="WP_137097700.1">
    <property type="nucleotide sequence ID" value="NZ_CP039865.1"/>
</dbReference>
<dbReference type="AlphaFoldDB" id="A0A4D7QFV0"/>
<dbReference type="InterPro" id="IPR001709">
    <property type="entry name" value="Flavoprot_Pyr_Nucl_cyt_Rdtase"/>
</dbReference>
<dbReference type="GO" id="GO:0009055">
    <property type="term" value="F:electron transfer activity"/>
    <property type="evidence" value="ECO:0007669"/>
    <property type="project" value="InterPro"/>
</dbReference>
<dbReference type="GO" id="GO:0070330">
    <property type="term" value="F:aromatase activity"/>
    <property type="evidence" value="ECO:0007669"/>
    <property type="project" value="UniProtKB-UniRule"/>
</dbReference>
<comment type="catalytic activity">
    <reaction evidence="16">
        <text>an organic molecule + reduced [NADPH--hemoprotein reductase] + O2 = an alcohol + oxidized [NADPH--hemoprotein reductase] + H2O + H(+)</text>
        <dbReference type="Rhea" id="RHEA:17149"/>
        <dbReference type="Rhea" id="RHEA-COMP:11964"/>
        <dbReference type="Rhea" id="RHEA-COMP:11965"/>
        <dbReference type="ChEBI" id="CHEBI:15377"/>
        <dbReference type="ChEBI" id="CHEBI:15378"/>
        <dbReference type="ChEBI" id="CHEBI:15379"/>
        <dbReference type="ChEBI" id="CHEBI:30879"/>
        <dbReference type="ChEBI" id="CHEBI:57618"/>
        <dbReference type="ChEBI" id="CHEBI:58210"/>
        <dbReference type="ChEBI" id="CHEBI:142491"/>
        <dbReference type="EC" id="1.14.14.1"/>
    </reaction>
</comment>
<dbReference type="SUPFAM" id="SSF52343">
    <property type="entry name" value="Ferredoxin reductase-like, C-terminal NADP-linked domain"/>
    <property type="match status" value="1"/>
</dbReference>
<keyword evidence="13" id="KW-0198">Cysteine biosynthesis</keyword>
<dbReference type="Gene3D" id="2.40.30.10">
    <property type="entry name" value="Translation factors"/>
    <property type="match status" value="1"/>
</dbReference>
<evidence type="ECO:0000259" key="18">
    <source>
        <dbReference type="PROSITE" id="PS50902"/>
    </source>
</evidence>
<dbReference type="InterPro" id="IPR003097">
    <property type="entry name" value="CysJ-like_FAD-binding"/>
</dbReference>
<name>A0A4D7QFV0_9HYPH</name>
<dbReference type="GO" id="GO:0003958">
    <property type="term" value="F:NADPH-hemoprotein reductase activity"/>
    <property type="evidence" value="ECO:0007669"/>
    <property type="project" value="UniProtKB-UniRule"/>
</dbReference>
<dbReference type="Gene3D" id="3.40.50.80">
    <property type="entry name" value="Nucleotide-binding domain of ferredoxin-NADP reductase (FNR) module"/>
    <property type="match status" value="1"/>
</dbReference>
<dbReference type="EC" id="1.6.2.4" evidence="16"/>
<dbReference type="Proteomes" id="UP000298588">
    <property type="component" value="Chromosome"/>
</dbReference>
<evidence type="ECO:0000256" key="15">
    <source>
        <dbReference type="ARBA" id="ARBA00052219"/>
    </source>
</evidence>
<dbReference type="CDD" id="cd11068">
    <property type="entry name" value="CYP120A1"/>
    <property type="match status" value="1"/>
</dbReference>
<dbReference type="PRINTS" id="PR00369">
    <property type="entry name" value="FLAVODOXIN"/>
</dbReference>
<dbReference type="FunFam" id="3.40.50.80:FF:000001">
    <property type="entry name" value="NADPH--cytochrome P450 reductase 1"/>
    <property type="match status" value="1"/>
</dbReference>
<evidence type="ECO:0000259" key="19">
    <source>
        <dbReference type="PROSITE" id="PS51384"/>
    </source>
</evidence>
<evidence type="ECO:0000256" key="11">
    <source>
        <dbReference type="ARBA" id="ARBA00023004"/>
    </source>
</evidence>
<evidence type="ECO:0000256" key="17">
    <source>
        <dbReference type="PIRSR" id="PIRSR000209-1"/>
    </source>
</evidence>
<evidence type="ECO:0000256" key="7">
    <source>
        <dbReference type="ARBA" id="ARBA00022827"/>
    </source>
</evidence>
<evidence type="ECO:0000256" key="5">
    <source>
        <dbReference type="ARBA" id="ARBA00022643"/>
    </source>
</evidence>
<dbReference type="InterPro" id="IPR036396">
    <property type="entry name" value="Cyt_P450_sf"/>
</dbReference>
<proteinExistence type="inferred from homology"/>
<dbReference type="GO" id="GO:0020037">
    <property type="term" value="F:heme binding"/>
    <property type="evidence" value="ECO:0007669"/>
    <property type="project" value="UniProtKB-UniRule"/>
</dbReference>
<dbReference type="InterPro" id="IPR017938">
    <property type="entry name" value="Riboflavin_synthase-like_b-brl"/>
</dbReference>
<dbReference type="InterPro" id="IPR001433">
    <property type="entry name" value="OxRdtase_FAD/NAD-bd"/>
</dbReference>
<keyword evidence="21" id="KW-1185">Reference proteome</keyword>
<dbReference type="PROSITE" id="PS00086">
    <property type="entry name" value="CYTOCHROME_P450"/>
    <property type="match status" value="1"/>
</dbReference>
<dbReference type="PROSITE" id="PS50902">
    <property type="entry name" value="FLAVODOXIN_LIKE"/>
    <property type="match status" value="1"/>
</dbReference>
<gene>
    <name evidence="20" type="ORF">E8L99_00395</name>
</gene>
<dbReference type="GO" id="GO:0005506">
    <property type="term" value="F:iron ion binding"/>
    <property type="evidence" value="ECO:0007669"/>
    <property type="project" value="UniProtKB-UniRule"/>
</dbReference>
<keyword evidence="11 16" id="KW-0408">Iron</keyword>
<dbReference type="InterPro" id="IPR017927">
    <property type="entry name" value="FAD-bd_FR_type"/>
</dbReference>
<accession>A0A4D7QFV0</accession>
<dbReference type="InterPro" id="IPR039261">
    <property type="entry name" value="FNR_nucleotide-bd"/>
</dbReference>
<comment type="cofactor">
    <cofactor evidence="16 17">
        <name>heme</name>
        <dbReference type="ChEBI" id="CHEBI:30413"/>
    </cofactor>
</comment>
<dbReference type="PIRSF" id="PIRSF000209">
    <property type="entry name" value="Bifunctional_P450_P450R"/>
    <property type="match status" value="1"/>
</dbReference>
<reference evidence="20 21" key="1">
    <citation type="submission" date="2019-04" db="EMBL/GenBank/DDBJ databases">
        <title>Phreatobacter aquaticus sp. nov.</title>
        <authorList>
            <person name="Choi A."/>
            <person name="Baek K."/>
        </authorList>
    </citation>
    <scope>NUCLEOTIDE SEQUENCE [LARGE SCALE GENOMIC DNA]</scope>
    <source>
        <strain evidence="20 21">NMCR1094</strain>
    </source>
</reference>
<keyword evidence="5 16" id="KW-0288">FMN</keyword>
<keyword evidence="6 16" id="KW-0479">Metal-binding</keyword>
<keyword evidence="8 16" id="KW-0521">NADP</keyword>
<organism evidence="20 21">
    <name type="scientific">Phreatobacter aquaticus</name>
    <dbReference type="NCBI Taxonomy" id="2570229"/>
    <lineage>
        <taxon>Bacteria</taxon>
        <taxon>Pseudomonadati</taxon>
        <taxon>Pseudomonadota</taxon>
        <taxon>Alphaproteobacteria</taxon>
        <taxon>Hyphomicrobiales</taxon>
        <taxon>Phreatobacteraceae</taxon>
        <taxon>Phreatobacter</taxon>
    </lineage>
</organism>
<dbReference type="GO" id="GO:0050660">
    <property type="term" value="F:flavin adenine dinucleotide binding"/>
    <property type="evidence" value="ECO:0007669"/>
    <property type="project" value="TreeGrafter"/>
</dbReference>
<dbReference type="SUPFAM" id="SSF63380">
    <property type="entry name" value="Riboflavin synthase domain-like"/>
    <property type="match status" value="1"/>
</dbReference>
<dbReference type="Pfam" id="PF00067">
    <property type="entry name" value="p450"/>
    <property type="match status" value="1"/>
</dbReference>
<feature type="domain" description="Flavodoxin-like" evidence="18">
    <location>
        <begin position="495"/>
        <end position="635"/>
    </location>
</feature>
<evidence type="ECO:0000256" key="14">
    <source>
        <dbReference type="ARBA" id="ARBA00049342"/>
    </source>
</evidence>
<dbReference type="GO" id="GO:0010181">
    <property type="term" value="F:FMN binding"/>
    <property type="evidence" value="ECO:0007669"/>
    <property type="project" value="UniProtKB-UniRule"/>
</dbReference>
<dbReference type="InterPro" id="IPR017972">
    <property type="entry name" value="Cyt_P450_CS"/>
</dbReference>
<comment type="catalytic activity">
    <reaction evidence="14 16">
        <text>2 oxidized [cytochrome P450] + NADPH = 2 reduced [cytochrome P450] + NADP(+) + H(+)</text>
        <dbReference type="Rhea" id="RHEA:24040"/>
        <dbReference type="Rhea" id="RHEA-COMP:14627"/>
        <dbReference type="Rhea" id="RHEA-COMP:14628"/>
        <dbReference type="ChEBI" id="CHEBI:15378"/>
        <dbReference type="ChEBI" id="CHEBI:55376"/>
        <dbReference type="ChEBI" id="CHEBI:57783"/>
        <dbReference type="ChEBI" id="CHEBI:58349"/>
        <dbReference type="ChEBI" id="CHEBI:60344"/>
        <dbReference type="EC" id="1.6.2.4"/>
    </reaction>
</comment>
<dbReference type="InterPro" id="IPR001094">
    <property type="entry name" value="Flavdoxin-like"/>
</dbReference>
<comment type="cofactor">
    <cofactor evidence="16">
        <name>FAD</name>
        <dbReference type="ChEBI" id="CHEBI:57692"/>
    </cofactor>
    <cofactor evidence="16">
        <name>FMN</name>
        <dbReference type="ChEBI" id="CHEBI:58210"/>
    </cofactor>
</comment>
<comment type="similarity">
    <text evidence="1 16">In the N-terminal section; belongs to the cytochrome P450 family.</text>
</comment>
<evidence type="ECO:0000256" key="12">
    <source>
        <dbReference type="ARBA" id="ARBA00023033"/>
    </source>
</evidence>
<dbReference type="InterPro" id="IPR008254">
    <property type="entry name" value="Flavodoxin/NO_synth"/>
</dbReference>
<evidence type="ECO:0000256" key="10">
    <source>
        <dbReference type="ARBA" id="ARBA00023002"/>
    </source>
</evidence>
<dbReference type="Gene3D" id="3.40.50.360">
    <property type="match status" value="1"/>
</dbReference>
<evidence type="ECO:0000256" key="8">
    <source>
        <dbReference type="ARBA" id="ARBA00022857"/>
    </source>
</evidence>
<dbReference type="Gene3D" id="1.20.990.10">
    <property type="entry name" value="NADPH-cytochrome p450 Reductase, Chain A, domain 3"/>
    <property type="match status" value="1"/>
</dbReference>
<dbReference type="GO" id="GO:0019344">
    <property type="term" value="P:cysteine biosynthetic process"/>
    <property type="evidence" value="ECO:0007669"/>
    <property type="project" value="UniProtKB-KW"/>
</dbReference>
<dbReference type="GO" id="GO:0005829">
    <property type="term" value="C:cytosol"/>
    <property type="evidence" value="ECO:0007669"/>
    <property type="project" value="TreeGrafter"/>
</dbReference>